<evidence type="ECO:0000313" key="7">
    <source>
        <dbReference type="EMBL" id="KAK4109014.1"/>
    </source>
</evidence>
<reference evidence="7" key="2">
    <citation type="submission" date="2023-05" db="EMBL/GenBank/DDBJ databases">
        <authorList>
            <consortium name="Lawrence Berkeley National Laboratory"/>
            <person name="Steindorff A."/>
            <person name="Hensen N."/>
            <person name="Bonometti L."/>
            <person name="Westerberg I."/>
            <person name="Brannstrom I.O."/>
            <person name="Guillou S."/>
            <person name="Cros-Aarteil S."/>
            <person name="Calhoun S."/>
            <person name="Haridas S."/>
            <person name="Kuo A."/>
            <person name="Mondo S."/>
            <person name="Pangilinan J."/>
            <person name="Riley R."/>
            <person name="Labutti K."/>
            <person name="Andreopoulos B."/>
            <person name="Lipzen A."/>
            <person name="Chen C."/>
            <person name="Yanf M."/>
            <person name="Daum C."/>
            <person name="Ng V."/>
            <person name="Clum A."/>
            <person name="Ohm R."/>
            <person name="Martin F."/>
            <person name="Silar P."/>
            <person name="Natvig D."/>
            <person name="Lalanne C."/>
            <person name="Gautier V."/>
            <person name="Ament-Velasquez S.L."/>
            <person name="Kruys A."/>
            <person name="Hutchinson M.I."/>
            <person name="Powell A.J."/>
            <person name="Barry K."/>
            <person name="Miller A.N."/>
            <person name="Grigoriev I.V."/>
            <person name="Debuchy R."/>
            <person name="Gladieux P."/>
            <person name="Thoren M.H."/>
            <person name="Johannesson H."/>
        </authorList>
    </citation>
    <scope>NUCLEOTIDE SEQUENCE</scope>
    <source>
        <strain evidence="7">CBS 508.74</strain>
    </source>
</reference>
<dbReference type="GO" id="GO:0005739">
    <property type="term" value="C:mitochondrion"/>
    <property type="evidence" value="ECO:0007669"/>
    <property type="project" value="UniProtKB-SubCell"/>
</dbReference>
<sequence>MAQPAASSDSLGLNVFKETEKTHVDVVSVHGLYGSREGTWIVNGSSWLEKCIFDRVWARIVQYGYSSGHESTVFTYEGIRDEATKLLVSLVELRNGPKSEVPIVFITHDIGGIIVKEVGE</sequence>
<evidence type="ECO:0000256" key="6">
    <source>
        <dbReference type="ARBA" id="ARBA00023136"/>
    </source>
</evidence>
<dbReference type="GO" id="GO:0016020">
    <property type="term" value="C:membrane"/>
    <property type="evidence" value="ECO:0007669"/>
    <property type="project" value="UniProtKB-SubCell"/>
</dbReference>
<dbReference type="RefSeq" id="XP_064666584.1">
    <property type="nucleotide sequence ID" value="XM_064809413.1"/>
</dbReference>
<evidence type="ECO:0000256" key="1">
    <source>
        <dbReference type="ARBA" id="ARBA00004173"/>
    </source>
</evidence>
<dbReference type="PANTHER" id="PTHR48182:SF2">
    <property type="entry name" value="PROTEIN SERAC1"/>
    <property type="match status" value="1"/>
</dbReference>
<dbReference type="Proteomes" id="UP001302812">
    <property type="component" value="Unassembled WGS sequence"/>
</dbReference>
<protein>
    <recommendedName>
        <fullName evidence="9">DUF676 domain-containing protein</fullName>
    </recommendedName>
</protein>
<keyword evidence="6" id="KW-0472">Membrane</keyword>
<accession>A0AAN6QF36</accession>
<gene>
    <name evidence="7" type="ORF">N656DRAFT_370767</name>
</gene>
<comment type="subcellular location">
    <subcellularLocation>
        <location evidence="2">Endoplasmic reticulum</location>
    </subcellularLocation>
    <subcellularLocation>
        <location evidence="3">Membrane</location>
    </subcellularLocation>
    <subcellularLocation>
        <location evidence="1">Mitochondrion</location>
    </subcellularLocation>
</comment>
<evidence type="ECO:0000256" key="4">
    <source>
        <dbReference type="ARBA" id="ARBA00022824"/>
    </source>
</evidence>
<dbReference type="InterPro" id="IPR052374">
    <property type="entry name" value="SERAC1"/>
</dbReference>
<dbReference type="EMBL" id="MU853359">
    <property type="protein sequence ID" value="KAK4109014.1"/>
    <property type="molecule type" value="Genomic_DNA"/>
</dbReference>
<comment type="caution">
    <text evidence="7">The sequence shown here is derived from an EMBL/GenBank/DDBJ whole genome shotgun (WGS) entry which is preliminary data.</text>
</comment>
<dbReference type="PANTHER" id="PTHR48182">
    <property type="entry name" value="PROTEIN SERAC1"/>
    <property type="match status" value="1"/>
</dbReference>
<keyword evidence="4" id="KW-0256">Endoplasmic reticulum</keyword>
<proteinExistence type="predicted"/>
<evidence type="ECO:0000256" key="2">
    <source>
        <dbReference type="ARBA" id="ARBA00004240"/>
    </source>
</evidence>
<dbReference type="GeneID" id="89933537"/>
<dbReference type="AlphaFoldDB" id="A0AAN6QF36"/>
<evidence type="ECO:0000256" key="3">
    <source>
        <dbReference type="ARBA" id="ARBA00004370"/>
    </source>
</evidence>
<dbReference type="GO" id="GO:0005783">
    <property type="term" value="C:endoplasmic reticulum"/>
    <property type="evidence" value="ECO:0007669"/>
    <property type="project" value="UniProtKB-SubCell"/>
</dbReference>
<evidence type="ECO:0000313" key="8">
    <source>
        <dbReference type="Proteomes" id="UP001302812"/>
    </source>
</evidence>
<evidence type="ECO:0000256" key="5">
    <source>
        <dbReference type="ARBA" id="ARBA00023128"/>
    </source>
</evidence>
<name>A0AAN6QF36_9PEZI</name>
<organism evidence="7 8">
    <name type="scientific">Canariomyces notabilis</name>
    <dbReference type="NCBI Taxonomy" id="2074819"/>
    <lineage>
        <taxon>Eukaryota</taxon>
        <taxon>Fungi</taxon>
        <taxon>Dikarya</taxon>
        <taxon>Ascomycota</taxon>
        <taxon>Pezizomycotina</taxon>
        <taxon>Sordariomycetes</taxon>
        <taxon>Sordariomycetidae</taxon>
        <taxon>Sordariales</taxon>
        <taxon>Chaetomiaceae</taxon>
        <taxon>Canariomyces</taxon>
    </lineage>
</organism>
<evidence type="ECO:0008006" key="9">
    <source>
        <dbReference type="Google" id="ProtNLM"/>
    </source>
</evidence>
<keyword evidence="5" id="KW-0496">Mitochondrion</keyword>
<keyword evidence="8" id="KW-1185">Reference proteome</keyword>
<reference evidence="7" key="1">
    <citation type="journal article" date="2023" name="Mol. Phylogenet. Evol.">
        <title>Genome-scale phylogeny and comparative genomics of the fungal order Sordariales.</title>
        <authorList>
            <person name="Hensen N."/>
            <person name="Bonometti L."/>
            <person name="Westerberg I."/>
            <person name="Brannstrom I.O."/>
            <person name="Guillou S."/>
            <person name="Cros-Aarteil S."/>
            <person name="Calhoun S."/>
            <person name="Haridas S."/>
            <person name="Kuo A."/>
            <person name="Mondo S."/>
            <person name="Pangilinan J."/>
            <person name="Riley R."/>
            <person name="LaButti K."/>
            <person name="Andreopoulos B."/>
            <person name="Lipzen A."/>
            <person name="Chen C."/>
            <person name="Yan M."/>
            <person name="Daum C."/>
            <person name="Ng V."/>
            <person name="Clum A."/>
            <person name="Steindorff A."/>
            <person name="Ohm R.A."/>
            <person name="Martin F."/>
            <person name="Silar P."/>
            <person name="Natvig D.O."/>
            <person name="Lalanne C."/>
            <person name="Gautier V."/>
            <person name="Ament-Velasquez S.L."/>
            <person name="Kruys A."/>
            <person name="Hutchinson M.I."/>
            <person name="Powell A.J."/>
            <person name="Barry K."/>
            <person name="Miller A.N."/>
            <person name="Grigoriev I.V."/>
            <person name="Debuchy R."/>
            <person name="Gladieux P."/>
            <person name="Hiltunen Thoren M."/>
            <person name="Johannesson H."/>
        </authorList>
    </citation>
    <scope>NUCLEOTIDE SEQUENCE</scope>
    <source>
        <strain evidence="7">CBS 508.74</strain>
    </source>
</reference>